<keyword evidence="1" id="KW-0449">Lipoprotein</keyword>
<gene>
    <name evidence="1" type="ORF">AKJ09_01292</name>
</gene>
<evidence type="ECO:0000313" key="1">
    <source>
        <dbReference type="EMBL" id="AKU94628.1"/>
    </source>
</evidence>
<dbReference type="Gene3D" id="3.40.50.10610">
    <property type="entry name" value="ABC-type transport auxiliary lipoprotein component"/>
    <property type="match status" value="1"/>
</dbReference>
<name>A0A0K1PM65_9BACT</name>
<dbReference type="Proteomes" id="UP000064967">
    <property type="component" value="Chromosome"/>
</dbReference>
<dbReference type="EMBL" id="CP012333">
    <property type="protein sequence ID" value="AKU94628.1"/>
    <property type="molecule type" value="Genomic_DNA"/>
</dbReference>
<dbReference type="OrthoDB" id="5503427at2"/>
<keyword evidence="2" id="KW-1185">Reference proteome</keyword>
<accession>A0A0K1PM65</accession>
<reference evidence="1 2" key="1">
    <citation type="submission" date="2015-08" db="EMBL/GenBank/DDBJ databases">
        <authorList>
            <person name="Babu N.S."/>
            <person name="Beckwith C.J."/>
            <person name="Beseler K.G."/>
            <person name="Brison A."/>
            <person name="Carone J.V."/>
            <person name="Caskin T.P."/>
            <person name="Diamond M."/>
            <person name="Durham M.E."/>
            <person name="Foxe J.M."/>
            <person name="Go M."/>
            <person name="Henderson B.A."/>
            <person name="Jones I.B."/>
            <person name="McGettigan J.A."/>
            <person name="Micheletti S.J."/>
            <person name="Nasrallah M.E."/>
            <person name="Ortiz D."/>
            <person name="Piller C.R."/>
            <person name="Privatt S.R."/>
            <person name="Schneider S.L."/>
            <person name="Sharp S."/>
            <person name="Smith T.C."/>
            <person name="Stanton J.D."/>
            <person name="Ullery H.E."/>
            <person name="Wilson R.J."/>
            <person name="Serrano M.G."/>
            <person name="Buck G."/>
            <person name="Lee V."/>
            <person name="Wang Y."/>
            <person name="Carvalho R."/>
            <person name="Voegtly L."/>
            <person name="Shi R."/>
            <person name="Duckworth R."/>
            <person name="Johnson A."/>
            <person name="Loviza R."/>
            <person name="Walstead R."/>
            <person name="Shah Z."/>
            <person name="Kiflezghi M."/>
            <person name="Wade K."/>
            <person name="Ball S.L."/>
            <person name="Bradley K.W."/>
            <person name="Asai D.J."/>
            <person name="Bowman C.A."/>
            <person name="Russell D.A."/>
            <person name="Pope W.H."/>
            <person name="Jacobs-Sera D."/>
            <person name="Hendrix R.W."/>
            <person name="Hatfull G.F."/>
        </authorList>
    </citation>
    <scope>NUCLEOTIDE SEQUENCE [LARGE SCALE GENOMIC DNA]</scope>
    <source>
        <strain evidence="1 2">DSM 27648</strain>
    </source>
</reference>
<evidence type="ECO:0000313" key="2">
    <source>
        <dbReference type="Proteomes" id="UP000064967"/>
    </source>
</evidence>
<organism evidence="1 2">
    <name type="scientific">Labilithrix luteola</name>
    <dbReference type="NCBI Taxonomy" id="1391654"/>
    <lineage>
        <taxon>Bacteria</taxon>
        <taxon>Pseudomonadati</taxon>
        <taxon>Myxococcota</taxon>
        <taxon>Polyangia</taxon>
        <taxon>Polyangiales</taxon>
        <taxon>Labilitrichaceae</taxon>
        <taxon>Labilithrix</taxon>
    </lineage>
</organism>
<protein>
    <submittedName>
        <fullName evidence="1">Lipoprotein</fullName>
    </submittedName>
</protein>
<dbReference type="Pfam" id="PF13036">
    <property type="entry name" value="LpoB"/>
    <property type="match status" value="1"/>
</dbReference>
<dbReference type="InterPro" id="IPR014094">
    <property type="entry name" value="LpoB"/>
</dbReference>
<dbReference type="AlphaFoldDB" id="A0A0K1PM65"/>
<dbReference type="RefSeq" id="WP_146646192.1">
    <property type="nucleotide sequence ID" value="NZ_CP012333.1"/>
</dbReference>
<proteinExistence type="predicted"/>
<dbReference type="KEGG" id="llu:AKJ09_01292"/>
<sequence length="202" mass="22339">MSLRFRVAVAVPVLAALGLGLPACGGKEVVRGANDPSIDAHALSTGLDKDDVQRALSETLGKLRNSPVMAEWRTTHPLPNVAVFPFQNNTSEHIDSMLEAMLSETETWMVESGTVQMIARDRQNQIIREVEGQQNPVFNPANAAKYGRQLGAKYFITGKVSAADERTEDMRRVQYFLFLQVIEIETGAIKFQAKTYTTKAIK</sequence>
<dbReference type="STRING" id="1391654.AKJ09_01292"/>